<organism evidence="1 2">
    <name type="scientific">Pectobacterium carotovorum</name>
    <name type="common">Erwinia carotovora</name>
    <dbReference type="NCBI Taxonomy" id="554"/>
    <lineage>
        <taxon>Bacteria</taxon>
        <taxon>Pseudomonadati</taxon>
        <taxon>Pseudomonadota</taxon>
        <taxon>Gammaproteobacteria</taxon>
        <taxon>Enterobacterales</taxon>
        <taxon>Pectobacteriaceae</taxon>
        <taxon>Pectobacterium</taxon>
    </lineage>
</organism>
<name>A0A419B1Z6_PECCA</name>
<accession>A0A419B1Z6</accession>
<dbReference type="AlphaFoldDB" id="A0A419B1Z6"/>
<dbReference type="RefSeq" id="WP_119872465.1">
    <property type="nucleotide sequence ID" value="NZ_QZDH01000001.1"/>
</dbReference>
<gene>
    <name evidence="1" type="ORF">D5071_00145</name>
</gene>
<dbReference type="Proteomes" id="UP000283655">
    <property type="component" value="Unassembled WGS sequence"/>
</dbReference>
<evidence type="ECO:0000313" key="2">
    <source>
        <dbReference type="Proteomes" id="UP000283655"/>
    </source>
</evidence>
<reference evidence="1 2" key="1">
    <citation type="submission" date="2018-09" db="EMBL/GenBank/DDBJ databases">
        <title>Phylogenetic diversity of Pectobacterium and Dickeya strains causing blackleg disease of potato in Morocco.</title>
        <authorList>
            <person name="Oulghazi S."/>
            <person name="Moumni M."/>
            <person name="Faure D."/>
        </authorList>
    </citation>
    <scope>NUCLEOTIDE SEQUENCE [LARGE SCALE GENOMIC DNA]</scope>
    <source>
        <strain evidence="1 2">S1.15.11.2D</strain>
    </source>
</reference>
<sequence>MNPFYDYLDNEKTYLSLVEHLYDFFHAEIRRKDRHLEGIIAPYYQTHSLNGTLFMDGNPIFSARNEESGHVIRVVLDEDFPQMTCFNDKEHKHEFVVLGDIKSLDLIKAKMTGWIDGIGLL</sequence>
<dbReference type="EMBL" id="QZDH01000001">
    <property type="protein sequence ID" value="RJL55756.1"/>
    <property type="molecule type" value="Genomic_DNA"/>
</dbReference>
<comment type="caution">
    <text evidence="1">The sequence shown here is derived from an EMBL/GenBank/DDBJ whole genome shotgun (WGS) entry which is preliminary data.</text>
</comment>
<protein>
    <submittedName>
        <fullName evidence="1">Uncharacterized protein</fullName>
    </submittedName>
</protein>
<proteinExistence type="predicted"/>
<evidence type="ECO:0000313" key="1">
    <source>
        <dbReference type="EMBL" id="RJL55756.1"/>
    </source>
</evidence>